<feature type="transmembrane region" description="Helical" evidence="1">
    <location>
        <begin position="42"/>
        <end position="70"/>
    </location>
</feature>
<dbReference type="Proteomes" id="UP000229963">
    <property type="component" value="Segment"/>
</dbReference>
<accession>A0A291LBD5</accession>
<organism evidence="2 3">
    <name type="scientific">Klebsiella phage vB_KpnS_IME279</name>
    <dbReference type="NCBI Taxonomy" id="2041211"/>
    <lineage>
        <taxon>Viruses</taxon>
        <taxon>Duplodnaviria</taxon>
        <taxon>Heunggongvirae</taxon>
        <taxon>Uroviricota</taxon>
        <taxon>Caudoviricetes</taxon>
        <taxon>Sortsnevirus</taxon>
        <taxon>Sortsnevirus IME279</taxon>
    </lineage>
</organism>
<dbReference type="EMBL" id="MF614100">
    <property type="protein sequence ID" value="ATI16446.1"/>
    <property type="molecule type" value="Genomic_DNA"/>
</dbReference>
<keyword evidence="1" id="KW-0812">Transmembrane</keyword>
<dbReference type="RefSeq" id="YP_009792842.1">
    <property type="nucleotide sequence ID" value="NC_047862.1"/>
</dbReference>
<dbReference type="GeneID" id="54983051"/>
<evidence type="ECO:0000313" key="2">
    <source>
        <dbReference type="EMBL" id="ATI16446.1"/>
    </source>
</evidence>
<feature type="transmembrane region" description="Helical" evidence="1">
    <location>
        <begin position="6"/>
        <end position="30"/>
    </location>
</feature>
<name>A0A291LBD5_9CAUD</name>
<dbReference type="KEGG" id="vg:54983051"/>
<evidence type="ECO:0000313" key="3">
    <source>
        <dbReference type="Proteomes" id="UP000229963"/>
    </source>
</evidence>
<keyword evidence="1" id="KW-1133">Transmembrane helix</keyword>
<proteinExistence type="predicted"/>
<evidence type="ECO:0000256" key="1">
    <source>
        <dbReference type="SAM" id="Phobius"/>
    </source>
</evidence>
<protein>
    <submittedName>
        <fullName evidence="2">Uncharacterized protein</fullName>
    </submittedName>
</protein>
<sequence>MLYEMIFSYLAIGAAWMLIEIWAGAGLYLGRACAKEAATLPSSLVPLAAALVALIVVFFLALTLAFWPYFVWDDWRRGNLLKPGRWSDDKE</sequence>
<keyword evidence="1" id="KW-0472">Membrane</keyword>
<reference evidence="3" key="1">
    <citation type="submission" date="2017-08" db="EMBL/GenBank/DDBJ databases">
        <authorList>
            <person name="Zhao F."/>
            <person name="Pan X."/>
            <person name="Tong Y."/>
        </authorList>
    </citation>
    <scope>NUCLEOTIDE SEQUENCE [LARGE SCALE GENOMIC DNA]</scope>
</reference>
<keyword evidence="3" id="KW-1185">Reference proteome</keyword>